<name>A0A0L0UU15_9BASI</name>
<reference evidence="3" key="1">
    <citation type="submission" date="2014-03" db="EMBL/GenBank/DDBJ databases">
        <title>The Genome Sequence of Puccinia striiformis f. sp. tritici PST-78.</title>
        <authorList>
            <consortium name="The Broad Institute Genome Sequencing Platform"/>
            <person name="Cuomo C."/>
            <person name="Hulbert S."/>
            <person name="Chen X."/>
            <person name="Walker B."/>
            <person name="Young S.K."/>
            <person name="Zeng Q."/>
            <person name="Gargeya S."/>
            <person name="Fitzgerald M."/>
            <person name="Haas B."/>
            <person name="Abouelleil A."/>
            <person name="Alvarado L."/>
            <person name="Arachchi H.M."/>
            <person name="Berlin A.M."/>
            <person name="Chapman S.B."/>
            <person name="Goldberg J."/>
            <person name="Griggs A."/>
            <person name="Gujja S."/>
            <person name="Hansen M."/>
            <person name="Howarth C."/>
            <person name="Imamovic A."/>
            <person name="Larimer J."/>
            <person name="McCowan C."/>
            <person name="Montmayeur A."/>
            <person name="Murphy C."/>
            <person name="Neiman D."/>
            <person name="Pearson M."/>
            <person name="Priest M."/>
            <person name="Roberts A."/>
            <person name="Saif S."/>
            <person name="Shea T."/>
            <person name="Sisk P."/>
            <person name="Sykes S."/>
            <person name="Wortman J."/>
            <person name="Nusbaum C."/>
            <person name="Birren B."/>
        </authorList>
    </citation>
    <scope>NUCLEOTIDE SEQUENCE [LARGE SCALE GENOMIC DNA]</scope>
    <source>
        <strain evidence="3">race PST-78</strain>
    </source>
</reference>
<comment type="caution">
    <text evidence="2">The sequence shown here is derived from an EMBL/GenBank/DDBJ whole genome shotgun (WGS) entry which is preliminary data.</text>
</comment>
<feature type="region of interest" description="Disordered" evidence="1">
    <location>
        <begin position="1"/>
        <end position="83"/>
    </location>
</feature>
<proteinExistence type="predicted"/>
<dbReference type="Proteomes" id="UP000054564">
    <property type="component" value="Unassembled WGS sequence"/>
</dbReference>
<feature type="compositionally biased region" description="Acidic residues" evidence="1">
    <location>
        <begin position="27"/>
        <end position="42"/>
    </location>
</feature>
<keyword evidence="3" id="KW-1185">Reference proteome</keyword>
<evidence type="ECO:0000313" key="3">
    <source>
        <dbReference type="Proteomes" id="UP000054564"/>
    </source>
</evidence>
<dbReference type="OrthoDB" id="2504246at2759"/>
<evidence type="ECO:0000313" key="2">
    <source>
        <dbReference type="EMBL" id="KNE90537.1"/>
    </source>
</evidence>
<dbReference type="AlphaFoldDB" id="A0A0L0UU15"/>
<dbReference type="PANTHER" id="PTHR33069:SF3">
    <property type="entry name" value="DYNEIN HEAVY CHAIN TAIL DOMAIN-CONTAINING PROTEIN"/>
    <property type="match status" value="1"/>
</dbReference>
<sequence length="472" mass="53502">MVQDGSLEVGLRSTIQGMTISERDTSLEDLSDQGEADNEDEGSVIQTTSTEEVDSDDDRERGRRGGSGKKDGISPIPNPDDLSHCRQLGDLAIRGFQDLNEKYNRIVDTDDGANISVQRIRSIAPAIDYSQGQHFNRLRSRLLPMLKQQVVKVPLLPEPDESPVEAARKLKLIIEVQAELSTTIGQTRYAINALRPAPLGRYGHPPDDRHWGQLKRFRLSGLNGIFEFYVLDTCLRNLFYRTASEIRLRRLTNRPADEYDAREYFAKEGSVDMTLEKIDELIRCLEGSELDLLQDDWSKGKEALDNDIETLYSLAFPTTHSEQPNRPNKKPPSQRATQLAKLALPVAKLSRMCINKLSRRGGMDTKGLPQFTEMCSVDLVTLCKLTREVSESVGRLTSNINVGYRPDMYSRASELEKCFRIPLLLIHKHILPLFPNTNVFPNQTYYKNWFATWSTEFDLALGNLRAADRNTR</sequence>
<dbReference type="PANTHER" id="PTHR33069">
    <property type="entry name" value="CHROMOSOME 7, WHOLE GENOME SHOTGUN SEQUENCE-RELATED"/>
    <property type="match status" value="1"/>
</dbReference>
<accession>A0A0L0UU15</accession>
<organism evidence="2 3">
    <name type="scientific">Puccinia striiformis f. sp. tritici PST-78</name>
    <dbReference type="NCBI Taxonomy" id="1165861"/>
    <lineage>
        <taxon>Eukaryota</taxon>
        <taxon>Fungi</taxon>
        <taxon>Dikarya</taxon>
        <taxon>Basidiomycota</taxon>
        <taxon>Pucciniomycotina</taxon>
        <taxon>Pucciniomycetes</taxon>
        <taxon>Pucciniales</taxon>
        <taxon>Pucciniaceae</taxon>
        <taxon>Puccinia</taxon>
    </lineage>
</organism>
<feature type="compositionally biased region" description="Basic and acidic residues" evidence="1">
    <location>
        <begin position="58"/>
        <end position="72"/>
    </location>
</feature>
<dbReference type="EMBL" id="AJIL01000252">
    <property type="protein sequence ID" value="KNE90537.1"/>
    <property type="molecule type" value="Genomic_DNA"/>
</dbReference>
<protein>
    <submittedName>
        <fullName evidence="2">Uncharacterized protein</fullName>
    </submittedName>
</protein>
<evidence type="ECO:0000256" key="1">
    <source>
        <dbReference type="SAM" id="MobiDB-lite"/>
    </source>
</evidence>
<gene>
    <name evidence="2" type="ORF">PSTG_16029</name>
</gene>